<dbReference type="InterPro" id="IPR003661">
    <property type="entry name" value="HisK_dim/P_dom"/>
</dbReference>
<dbReference type="SUPFAM" id="SSF47384">
    <property type="entry name" value="Homodimeric domain of signal transducing histidine kinase"/>
    <property type="match status" value="1"/>
</dbReference>
<sequence>MIFEQESDPKTLLSKIENLPLVSPFDLTYILAALNRIIKAQTSGIFLNIENRLVYIATYGKNDHILLFQSLLEEESVEGYIFKNNDALIPKSLEFEHFKPNSSSAISVMPITIVGTPIVSGNKTIGGIIAFNREKNTLFTTDDLKILKSLSLKIGEFLDENRNKFQFFEKKLFLINKTIIEGFPFPFFLTNTTGKIENFSEKTKNVLKRVDILGKDIFEIIKITNNTGEEVDLKVIFEEVATKATERTLKNVRINNNFEEIYNLTIKYINPDRMIHNILFYFINTEDINEEKQKIVTNLSHELRTPMTAILGSVQILLSDFEGTELTPTQKEFLTILKNETDRFSTIFSTILDYKESSDLLGLKEEEIDLSKLLIEIGNIFTIKILKKDIFFKLSNFDSELLIRADSNAIKHIFHQLIDNAIKFSPDGGKVEIIYEGTRLVENKWKKIISIEDEGPGIPNEIKSKIFEPFQRDDEKVHTKIGTGLGLTIVKEILDTVGGYIEIKDREPKGTKVTILL</sequence>
<dbReference type="Gene3D" id="1.10.287.130">
    <property type="match status" value="1"/>
</dbReference>
<reference evidence="8" key="1">
    <citation type="journal article" date="2020" name="mSystems">
        <title>Genome- and Community-Level Interaction Insights into Carbon Utilization and Element Cycling Functions of Hydrothermarchaeota in Hydrothermal Sediment.</title>
        <authorList>
            <person name="Zhou Z."/>
            <person name="Liu Y."/>
            <person name="Xu W."/>
            <person name="Pan J."/>
            <person name="Luo Z.H."/>
            <person name="Li M."/>
        </authorList>
    </citation>
    <scope>NUCLEOTIDE SEQUENCE [LARGE SCALE GENOMIC DNA]</scope>
    <source>
        <strain evidence="8">SpSt-464</strain>
    </source>
</reference>
<dbReference type="CDD" id="cd00075">
    <property type="entry name" value="HATPase"/>
    <property type="match status" value="1"/>
</dbReference>
<dbReference type="Gene3D" id="3.30.450.40">
    <property type="match status" value="1"/>
</dbReference>
<dbReference type="Pfam" id="PF02518">
    <property type="entry name" value="HATPase_c"/>
    <property type="match status" value="1"/>
</dbReference>
<dbReference type="SUPFAM" id="SSF55781">
    <property type="entry name" value="GAF domain-like"/>
    <property type="match status" value="1"/>
</dbReference>
<dbReference type="InterPro" id="IPR005467">
    <property type="entry name" value="His_kinase_dom"/>
</dbReference>
<name>A0A7C3NGW5_UNCW3</name>
<dbReference type="InterPro" id="IPR004358">
    <property type="entry name" value="Sig_transdc_His_kin-like_C"/>
</dbReference>
<dbReference type="SMART" id="SM00388">
    <property type="entry name" value="HisKA"/>
    <property type="match status" value="1"/>
</dbReference>
<dbReference type="PROSITE" id="PS50109">
    <property type="entry name" value="HIS_KIN"/>
    <property type="match status" value="1"/>
</dbReference>
<comment type="caution">
    <text evidence="8">The sequence shown here is derived from an EMBL/GenBank/DDBJ whole genome shotgun (WGS) entry which is preliminary data.</text>
</comment>
<dbReference type="SUPFAM" id="SSF55874">
    <property type="entry name" value="ATPase domain of HSP90 chaperone/DNA topoisomerase II/histidine kinase"/>
    <property type="match status" value="1"/>
</dbReference>
<keyword evidence="5" id="KW-0418">Kinase</keyword>
<gene>
    <name evidence="8" type="ORF">ENS15_05485</name>
</gene>
<dbReference type="CDD" id="cd00082">
    <property type="entry name" value="HisKA"/>
    <property type="match status" value="1"/>
</dbReference>
<dbReference type="GO" id="GO:0000155">
    <property type="term" value="F:phosphorelay sensor kinase activity"/>
    <property type="evidence" value="ECO:0007669"/>
    <property type="project" value="InterPro"/>
</dbReference>
<dbReference type="InterPro" id="IPR003594">
    <property type="entry name" value="HATPase_dom"/>
</dbReference>
<evidence type="ECO:0000256" key="4">
    <source>
        <dbReference type="ARBA" id="ARBA00022679"/>
    </source>
</evidence>
<keyword evidence="4" id="KW-0808">Transferase</keyword>
<dbReference type="SMART" id="SM00387">
    <property type="entry name" value="HATPase_c"/>
    <property type="match status" value="1"/>
</dbReference>
<dbReference type="InterPro" id="IPR029016">
    <property type="entry name" value="GAF-like_dom_sf"/>
</dbReference>
<organism evidence="8">
    <name type="scientific">candidate division WOR-3 bacterium</name>
    <dbReference type="NCBI Taxonomy" id="2052148"/>
    <lineage>
        <taxon>Bacteria</taxon>
        <taxon>Bacteria division WOR-3</taxon>
    </lineage>
</organism>
<dbReference type="InterPro" id="IPR036097">
    <property type="entry name" value="HisK_dim/P_sf"/>
</dbReference>
<comment type="catalytic activity">
    <reaction evidence="1">
        <text>ATP + protein L-histidine = ADP + protein N-phospho-L-histidine.</text>
        <dbReference type="EC" id="2.7.13.3"/>
    </reaction>
</comment>
<dbReference type="Pfam" id="PF00512">
    <property type="entry name" value="HisKA"/>
    <property type="match status" value="1"/>
</dbReference>
<dbReference type="PRINTS" id="PR00344">
    <property type="entry name" value="BCTRLSENSOR"/>
</dbReference>
<dbReference type="InterPro" id="IPR050736">
    <property type="entry name" value="Sensor_HK_Regulatory"/>
</dbReference>
<accession>A0A7C3NGW5</accession>
<evidence type="ECO:0000256" key="5">
    <source>
        <dbReference type="ARBA" id="ARBA00022777"/>
    </source>
</evidence>
<protein>
    <recommendedName>
        <fullName evidence="2">histidine kinase</fullName>
        <ecNumber evidence="2">2.7.13.3</ecNumber>
    </recommendedName>
</protein>
<evidence type="ECO:0000256" key="3">
    <source>
        <dbReference type="ARBA" id="ARBA00022553"/>
    </source>
</evidence>
<dbReference type="PANTHER" id="PTHR43711">
    <property type="entry name" value="TWO-COMPONENT HISTIDINE KINASE"/>
    <property type="match status" value="1"/>
</dbReference>
<dbReference type="EMBL" id="DSTT01000005">
    <property type="protein sequence ID" value="HFK24086.1"/>
    <property type="molecule type" value="Genomic_DNA"/>
</dbReference>
<evidence type="ECO:0000256" key="1">
    <source>
        <dbReference type="ARBA" id="ARBA00000085"/>
    </source>
</evidence>
<keyword evidence="3" id="KW-0597">Phosphoprotein</keyword>
<dbReference type="InterPro" id="IPR036890">
    <property type="entry name" value="HATPase_C_sf"/>
</dbReference>
<dbReference type="AlphaFoldDB" id="A0A7C3NGW5"/>
<dbReference type="Gene3D" id="3.30.565.10">
    <property type="entry name" value="Histidine kinase-like ATPase, C-terminal domain"/>
    <property type="match status" value="1"/>
</dbReference>
<evidence type="ECO:0000313" key="8">
    <source>
        <dbReference type="EMBL" id="HFK24086.1"/>
    </source>
</evidence>
<evidence type="ECO:0000256" key="6">
    <source>
        <dbReference type="ARBA" id="ARBA00023012"/>
    </source>
</evidence>
<proteinExistence type="predicted"/>
<evidence type="ECO:0000259" key="7">
    <source>
        <dbReference type="PROSITE" id="PS50109"/>
    </source>
</evidence>
<evidence type="ECO:0000256" key="2">
    <source>
        <dbReference type="ARBA" id="ARBA00012438"/>
    </source>
</evidence>
<dbReference type="EC" id="2.7.13.3" evidence="2"/>
<keyword evidence="6" id="KW-0902">Two-component regulatory system</keyword>
<feature type="domain" description="Histidine kinase" evidence="7">
    <location>
        <begin position="298"/>
        <end position="517"/>
    </location>
</feature>
<dbReference type="PANTHER" id="PTHR43711:SF1">
    <property type="entry name" value="HISTIDINE KINASE 1"/>
    <property type="match status" value="1"/>
</dbReference>